<protein>
    <submittedName>
        <fullName evidence="2">Uncharacterized protein</fullName>
    </submittedName>
</protein>
<evidence type="ECO:0000256" key="1">
    <source>
        <dbReference type="SAM" id="Phobius"/>
    </source>
</evidence>
<organism evidence="2 3">
    <name type="scientific">Cellulomonas aerilata</name>
    <dbReference type="NCBI Taxonomy" id="515326"/>
    <lineage>
        <taxon>Bacteria</taxon>
        <taxon>Bacillati</taxon>
        <taxon>Actinomycetota</taxon>
        <taxon>Actinomycetes</taxon>
        <taxon>Micrococcales</taxon>
        <taxon>Cellulomonadaceae</taxon>
        <taxon>Cellulomonas</taxon>
    </lineage>
</organism>
<dbReference type="AlphaFoldDB" id="A0A512DD28"/>
<sequence length="165" mass="17560">MTQAPRTGSGRLTRRLGDREAGHITLLSIAFAALALLLLTAVVSATGIHLERKRLLVLADELALEAADAVDEASFYRGEARRPTADGVIPLTDADVRRAVEEYLSAHPSVAARHERLTVTEAVSDDGRTARVSVAALARPPLVSWVTAPWSDGIALSATSSARAW</sequence>
<dbReference type="EMBL" id="BJYY01000013">
    <property type="protein sequence ID" value="GEO34375.1"/>
    <property type="molecule type" value="Genomic_DNA"/>
</dbReference>
<evidence type="ECO:0000313" key="2">
    <source>
        <dbReference type="EMBL" id="GEO34375.1"/>
    </source>
</evidence>
<keyword evidence="1" id="KW-0472">Membrane</keyword>
<name>A0A512DD28_9CELL</name>
<dbReference type="RefSeq" id="WP_246131133.1">
    <property type="nucleotide sequence ID" value="NZ_BAAARM010000003.1"/>
</dbReference>
<keyword evidence="1" id="KW-0812">Transmembrane</keyword>
<accession>A0A512DD28</accession>
<comment type="caution">
    <text evidence="2">The sequence shown here is derived from an EMBL/GenBank/DDBJ whole genome shotgun (WGS) entry which is preliminary data.</text>
</comment>
<proteinExistence type="predicted"/>
<gene>
    <name evidence="2" type="ORF">CAE01nite_21000</name>
</gene>
<dbReference type="Proteomes" id="UP000321181">
    <property type="component" value="Unassembled WGS sequence"/>
</dbReference>
<feature type="transmembrane region" description="Helical" evidence="1">
    <location>
        <begin position="24"/>
        <end position="48"/>
    </location>
</feature>
<reference evidence="2 3" key="1">
    <citation type="submission" date="2019-07" db="EMBL/GenBank/DDBJ databases">
        <title>Whole genome shotgun sequence of Cellulomonas aerilata NBRC 106308.</title>
        <authorList>
            <person name="Hosoyama A."/>
            <person name="Uohara A."/>
            <person name="Ohji S."/>
            <person name="Ichikawa N."/>
        </authorList>
    </citation>
    <scope>NUCLEOTIDE SEQUENCE [LARGE SCALE GENOMIC DNA]</scope>
    <source>
        <strain evidence="2 3">NBRC 106308</strain>
    </source>
</reference>
<keyword evidence="1" id="KW-1133">Transmembrane helix</keyword>
<keyword evidence="3" id="KW-1185">Reference proteome</keyword>
<evidence type="ECO:0000313" key="3">
    <source>
        <dbReference type="Proteomes" id="UP000321181"/>
    </source>
</evidence>